<dbReference type="AlphaFoldDB" id="A0A4Q1JY87"/>
<proteinExistence type="inferred from homology"/>
<dbReference type="GO" id="GO:0008696">
    <property type="term" value="F:4-amino-4-deoxychorismate lyase activity"/>
    <property type="evidence" value="ECO:0007669"/>
    <property type="project" value="TreeGrafter"/>
</dbReference>
<keyword evidence="2" id="KW-0032">Aminotransferase</keyword>
<dbReference type="PANTHER" id="PTHR42743:SF2">
    <property type="entry name" value="AMINODEOXYCHORISMATE LYASE"/>
    <property type="match status" value="1"/>
</dbReference>
<comment type="caution">
    <text evidence="2">The sequence shown here is derived from an EMBL/GenBank/DDBJ whole genome shotgun (WGS) entry which is preliminary data.</text>
</comment>
<dbReference type="GO" id="GO:0008483">
    <property type="term" value="F:transaminase activity"/>
    <property type="evidence" value="ECO:0007669"/>
    <property type="project" value="UniProtKB-KW"/>
</dbReference>
<dbReference type="NCBIfam" id="NF006734">
    <property type="entry name" value="PRK09266.1"/>
    <property type="match status" value="1"/>
</dbReference>
<evidence type="ECO:0000313" key="3">
    <source>
        <dbReference type="Proteomes" id="UP000289784"/>
    </source>
</evidence>
<accession>A0A4Q1JY87</accession>
<evidence type="ECO:0000256" key="1">
    <source>
        <dbReference type="ARBA" id="ARBA00009320"/>
    </source>
</evidence>
<evidence type="ECO:0000313" key="2">
    <source>
        <dbReference type="EMBL" id="RXR08313.1"/>
    </source>
</evidence>
<dbReference type="OrthoDB" id="8912228at2"/>
<protein>
    <submittedName>
        <fullName evidence="2">Class IV aminotransferase</fullName>
    </submittedName>
</protein>
<dbReference type="InterPro" id="IPR001544">
    <property type="entry name" value="Aminotrans_IV"/>
</dbReference>
<dbReference type="InterPro" id="IPR043131">
    <property type="entry name" value="BCAT-like_N"/>
</dbReference>
<dbReference type="InterPro" id="IPR043132">
    <property type="entry name" value="BCAT-like_C"/>
</dbReference>
<dbReference type="Gene3D" id="3.20.10.10">
    <property type="entry name" value="D-amino Acid Aminotransferase, subunit A, domain 2"/>
    <property type="match status" value="1"/>
</dbReference>
<organism evidence="2 3">
    <name type="scientific">Pseudoxanthomonas composti</name>
    <dbReference type="NCBI Taxonomy" id="2137479"/>
    <lineage>
        <taxon>Bacteria</taxon>
        <taxon>Pseudomonadati</taxon>
        <taxon>Pseudomonadota</taxon>
        <taxon>Gammaproteobacteria</taxon>
        <taxon>Lysobacterales</taxon>
        <taxon>Lysobacteraceae</taxon>
        <taxon>Pseudoxanthomonas</taxon>
    </lineage>
</organism>
<dbReference type="InterPro" id="IPR036038">
    <property type="entry name" value="Aminotransferase-like"/>
</dbReference>
<dbReference type="PANTHER" id="PTHR42743">
    <property type="entry name" value="AMINO-ACID AMINOTRANSFERASE"/>
    <property type="match status" value="1"/>
</dbReference>
<keyword evidence="3" id="KW-1185">Reference proteome</keyword>
<dbReference type="Gene3D" id="3.30.470.10">
    <property type="match status" value="1"/>
</dbReference>
<dbReference type="Pfam" id="PF01063">
    <property type="entry name" value="Aminotran_4"/>
    <property type="match status" value="1"/>
</dbReference>
<sequence length="265" mass="28564">MSASQVWCNGVPADAAALQALALVNYGHFTSMQVRGGAVQGLDLHLQRLAEGNRALFDAPLDAAQLRAWMRLALAQMPDASLRVTVFSRGFDHRQPQRPCQPDLLISLTPPAPPGQGAVTLQAVAFQRPLPQLKHVATLPLFHYRRQARLAGYDDALFLAPEDGRVIEGSVWNVAFWDGQQVLWPQAQALRGTCEALVRRGLAQLGVAQCEQVLSLEQAQRVPAITLNATGVQPVSAIEGAALPDGGELQALVARALDTQPWAPI</sequence>
<keyword evidence="2" id="KW-0808">Transferase</keyword>
<name>A0A4Q1JY87_9GAMM</name>
<dbReference type="InterPro" id="IPR050571">
    <property type="entry name" value="Class-IV_PLP-Dep_Aminotrnsfr"/>
</dbReference>
<comment type="similarity">
    <text evidence="1">Belongs to the class-IV pyridoxal-phosphate-dependent aminotransferase family.</text>
</comment>
<dbReference type="GO" id="GO:0008153">
    <property type="term" value="P:4-aminobenzoate biosynthetic process"/>
    <property type="evidence" value="ECO:0007669"/>
    <property type="project" value="TreeGrafter"/>
</dbReference>
<dbReference type="Proteomes" id="UP000289784">
    <property type="component" value="Unassembled WGS sequence"/>
</dbReference>
<reference evidence="2 3" key="1">
    <citation type="submission" date="2019-01" db="EMBL/GenBank/DDBJ databases">
        <title>Pseudoxanthomonas composti sp. nov., isolated from compost.</title>
        <authorList>
            <person name="Yang G."/>
        </authorList>
    </citation>
    <scope>NUCLEOTIDE SEQUENCE [LARGE SCALE GENOMIC DNA]</scope>
    <source>
        <strain evidence="2 3">GSS15</strain>
    </source>
</reference>
<dbReference type="SUPFAM" id="SSF56752">
    <property type="entry name" value="D-aminoacid aminotransferase-like PLP-dependent enzymes"/>
    <property type="match status" value="1"/>
</dbReference>
<gene>
    <name evidence="2" type="ORF">EPA99_00305</name>
</gene>
<dbReference type="GO" id="GO:0005829">
    <property type="term" value="C:cytosol"/>
    <property type="evidence" value="ECO:0007669"/>
    <property type="project" value="TreeGrafter"/>
</dbReference>
<dbReference type="EMBL" id="SAWZ01000001">
    <property type="protein sequence ID" value="RXR08313.1"/>
    <property type="molecule type" value="Genomic_DNA"/>
</dbReference>
<dbReference type="RefSeq" id="WP_129469205.1">
    <property type="nucleotide sequence ID" value="NZ_SAWZ01000001.1"/>
</dbReference>